<evidence type="ECO:0000313" key="9">
    <source>
        <dbReference type="EMBL" id="ABY66026.1"/>
    </source>
</evidence>
<dbReference type="AlphaFoldDB" id="B0BLL9"/>
<feature type="binding site" evidence="5">
    <location>
        <begin position="171"/>
        <end position="173"/>
    </location>
    <ligand>
        <name>FAD</name>
        <dbReference type="ChEBI" id="CHEBI:57692"/>
    </ligand>
</feature>
<evidence type="ECO:0000259" key="7">
    <source>
        <dbReference type="Pfam" id="PF03241"/>
    </source>
</evidence>
<feature type="domain" description="HpaB/PvcC/4-BUDH N-terminal" evidence="8">
    <location>
        <begin position="31"/>
        <end position="295"/>
    </location>
</feature>
<keyword evidence="3" id="KW-0560">Oxidoreductase</keyword>
<dbReference type="EMBL" id="AY271660">
    <property type="protein sequence ID" value="ABY66026.1"/>
    <property type="molecule type" value="Genomic_DNA"/>
</dbReference>
<feature type="binding site" evidence="5">
    <location>
        <position position="212"/>
    </location>
    <ligand>
        <name>FAD</name>
        <dbReference type="ChEBI" id="CHEBI:57692"/>
    </ligand>
</feature>
<name>B0BLL9_9ACTN</name>
<comment type="similarity">
    <text evidence="4">Belongs to the FADH(2)-utilizing monooxygenase family.</text>
</comment>
<evidence type="ECO:0000256" key="2">
    <source>
        <dbReference type="ARBA" id="ARBA00022827"/>
    </source>
</evidence>
<reference evidence="9" key="3">
    <citation type="submission" date="2007-05" db="EMBL/GenBank/DDBJ databases">
        <title>Characterization of the Gene Cluster for Maduropeptin from Actinomadura madurae ATCC 39144 Establishes a Unifying Paradigm for Enediyne Biosynthesis.</title>
        <authorList>
            <person name="Van Lanen S.G."/>
            <person name="Oh T.-J."/>
            <person name="Liu W."/>
            <person name="Wendt-Pienkowski E."/>
            <person name="Shen B."/>
        </authorList>
    </citation>
    <scope>NUCLEOTIDE SEQUENCE</scope>
    <source>
        <strain evidence="9">ATCC 39144</strain>
    </source>
</reference>
<sequence>MTESPRPPSAEPGAEPGGEPGAPRRRTRPLTGDEYLESLRDGREIHLYGDRVKDVTTHPAFRNPSRMTARLYDALHDPARRDELTVPTDTGSDGRTHPFFTTPRDSGDLVAAQRAIAGWARMSYGWMGRSPDYKGSFLGTLGANAEFYEPFSDNARRWYAEAQEKVLYWNHAIVHPPVDRNRPPDEVADVFVHVERETDAGLVVSGAKVVATASALTHHTFLAHYGLPVRKREFALIATVPMDAPGLKLICRPSYSAAAAVMGSPFDYPLSSRLDENDTILVLDKVLIPWENVFVYGDLGKVQMFTARSGFPERFTFHGCTRLAVKLDFLAGLLTKAVELTGTAGFRGVQTRLGEVLAWRNLFWGLSDAAARTPVPWKDGSVLPNPDYGMAYRWFMQLGYPRIREIALQDVASGLIYVNSSAEDFADPEVRPYLDKYLRGSGGADSVERVKLMKLLWDAVGSEFGGRHELYERNYAGNHENTRVELLAAQTVGGQLDAYKAFVDECLAEYDLDGWRVPDLDSFPGLRGLRDRLAEGGGA</sequence>
<dbReference type="PANTHER" id="PTHR36117">
    <property type="entry name" value="4-HYDROXYPHENYLACETATE 3-MONOOXYGENASE-RELATED"/>
    <property type="match status" value="1"/>
</dbReference>
<reference evidence="9" key="1">
    <citation type="journal article" date="2003" name="Proc. Natl. Acad. Sci. U.S.A.">
        <title>Rapid PCR amplification of minimal enediyne polyketide synthase cassettes leads to a predictive familial classification model.</title>
        <authorList>
            <person name="Liu W."/>
            <person name="Ahlert J."/>
            <person name="Gao Q."/>
            <person name="Wendt-Pienkowski E."/>
            <person name="Shen B."/>
            <person name="Thorson J.S."/>
        </authorList>
    </citation>
    <scope>NUCLEOTIDE SEQUENCE</scope>
    <source>
        <strain evidence="9">ATCC 39144</strain>
    </source>
</reference>
<keyword evidence="9" id="KW-0503">Monooxygenase</keyword>
<dbReference type="KEGG" id="ag:ABY66026"/>
<feature type="region of interest" description="Disordered" evidence="6">
    <location>
        <begin position="83"/>
        <end position="105"/>
    </location>
</feature>
<dbReference type="Gene3D" id="1.20.140.10">
    <property type="entry name" value="Butyryl-CoA Dehydrogenase, subunit A, domain 3"/>
    <property type="match status" value="1"/>
</dbReference>
<evidence type="ECO:0000256" key="1">
    <source>
        <dbReference type="ARBA" id="ARBA00022630"/>
    </source>
</evidence>
<reference evidence="9" key="2">
    <citation type="journal article" date="2007" name="J. Am. Chem. Soc.">
        <title>Characterization of the maduropeptin biosynthetic gene cluster from Actinomadura madurae ATCC 39144 supporting a unifying paradigm for enediyne biosynthesis.</title>
        <authorList>
            <person name="Van Lanen S.G."/>
            <person name="Oh T.J."/>
            <person name="Liu W."/>
            <person name="Wendt-Pienkowski E."/>
            <person name="Shen B."/>
        </authorList>
    </citation>
    <scope>NUCLEOTIDE SEQUENCE</scope>
    <source>
        <strain evidence="9">ATCC 39144</strain>
    </source>
</reference>
<dbReference type="InterPro" id="IPR046373">
    <property type="entry name" value="Acyl-CoA_Oxase/DH_mid-dom_sf"/>
</dbReference>
<dbReference type="InterPro" id="IPR004925">
    <property type="entry name" value="HpaB/PvcC/4-BUDH"/>
</dbReference>
<dbReference type="InterPro" id="IPR036250">
    <property type="entry name" value="AcylCo_DH-like_C"/>
</dbReference>
<gene>
    <name evidence="9" type="primary">mdpC3</name>
</gene>
<dbReference type="GO" id="GO:0016627">
    <property type="term" value="F:oxidoreductase activity, acting on the CH-CH group of donors"/>
    <property type="evidence" value="ECO:0007669"/>
    <property type="project" value="InterPro"/>
</dbReference>
<dbReference type="InterPro" id="IPR009100">
    <property type="entry name" value="AcylCoA_DH/oxidase_NM_dom_sf"/>
</dbReference>
<keyword evidence="2 5" id="KW-0274">FAD</keyword>
<accession>B0BLL9</accession>
<dbReference type="InterPro" id="IPR024677">
    <property type="entry name" value="HpaB/PvcC"/>
</dbReference>
<feature type="compositionally biased region" description="Pro residues" evidence="6">
    <location>
        <begin position="1"/>
        <end position="10"/>
    </location>
</feature>
<keyword evidence="1" id="KW-0285">Flavoprotein</keyword>
<evidence type="ECO:0000256" key="6">
    <source>
        <dbReference type="SAM" id="MobiDB-lite"/>
    </source>
</evidence>
<proteinExistence type="inferred from homology"/>
<feature type="domain" description="HpaB/PvcC/4-BUDH C-terminal" evidence="7">
    <location>
        <begin position="303"/>
        <end position="503"/>
    </location>
</feature>
<dbReference type="Gene3D" id="2.40.110.10">
    <property type="entry name" value="Butyryl-CoA Dehydrogenase, subunit A, domain 2"/>
    <property type="match status" value="1"/>
</dbReference>
<dbReference type="InterPro" id="IPR024674">
    <property type="entry name" value="HpaB/PvcC/4-BUDH_N"/>
</dbReference>
<dbReference type="Pfam" id="PF03241">
    <property type="entry name" value="HpaB"/>
    <property type="match status" value="1"/>
</dbReference>
<evidence type="ECO:0000256" key="5">
    <source>
        <dbReference type="PIRSR" id="PIRSR000331-2"/>
    </source>
</evidence>
<feature type="region of interest" description="Disordered" evidence="6">
    <location>
        <begin position="1"/>
        <end position="30"/>
    </location>
</feature>
<dbReference type="PIRSF" id="PIRSF000331">
    <property type="entry name" value="HpaA_HpaB"/>
    <property type="match status" value="1"/>
</dbReference>
<dbReference type="Gene3D" id="1.10.3140.10">
    <property type="entry name" value="4-hydroxybutyryl-coa dehydratase, domain 1"/>
    <property type="match status" value="1"/>
</dbReference>
<evidence type="ECO:0000256" key="4">
    <source>
        <dbReference type="ARBA" id="ARBA00061227"/>
    </source>
</evidence>
<organism evidence="9">
    <name type="scientific">Actinomadura madurae</name>
    <dbReference type="NCBI Taxonomy" id="1993"/>
    <lineage>
        <taxon>Bacteria</taxon>
        <taxon>Bacillati</taxon>
        <taxon>Actinomycetota</taxon>
        <taxon>Actinomycetes</taxon>
        <taxon>Streptosporangiales</taxon>
        <taxon>Thermomonosporaceae</taxon>
        <taxon>Actinomadura</taxon>
    </lineage>
</organism>
<dbReference type="Pfam" id="PF11794">
    <property type="entry name" value="HpaB_N"/>
    <property type="match status" value="1"/>
</dbReference>
<dbReference type="FunFam" id="2.40.110.10:FF:000026">
    <property type="entry name" value="4-hydroxyphenylacetate 3-monooxygenase oxygenase component"/>
    <property type="match status" value="1"/>
</dbReference>
<protein>
    <submittedName>
        <fullName evidence="9">Monooxygenase</fullName>
    </submittedName>
</protein>
<dbReference type="SUPFAM" id="SSF56645">
    <property type="entry name" value="Acyl-CoA dehydrogenase NM domain-like"/>
    <property type="match status" value="1"/>
</dbReference>
<evidence type="ECO:0000256" key="3">
    <source>
        <dbReference type="ARBA" id="ARBA00023002"/>
    </source>
</evidence>
<dbReference type="PANTHER" id="PTHR36117:SF3">
    <property type="entry name" value="4-HYDROXYPHENYLACETATE 3-MONOOXYGENASE-RELATED"/>
    <property type="match status" value="1"/>
</dbReference>
<dbReference type="PIRSF" id="PIRSF500125">
    <property type="entry name" value="4_HPA_large"/>
    <property type="match status" value="1"/>
</dbReference>
<dbReference type="SUPFAM" id="SSF47203">
    <property type="entry name" value="Acyl-CoA dehydrogenase C-terminal domain-like"/>
    <property type="match status" value="1"/>
</dbReference>
<evidence type="ECO:0000259" key="8">
    <source>
        <dbReference type="Pfam" id="PF11794"/>
    </source>
</evidence>
<dbReference type="InterPro" id="IPR024719">
    <property type="entry name" value="HpaB/PvcC/4-BUDH_C"/>
</dbReference>
<dbReference type="GO" id="GO:0004497">
    <property type="term" value="F:monooxygenase activity"/>
    <property type="evidence" value="ECO:0007669"/>
    <property type="project" value="UniProtKB-KW"/>
</dbReference>